<dbReference type="InterPro" id="IPR001599">
    <property type="entry name" value="Macroglobln_a2"/>
</dbReference>
<evidence type="ECO:0000259" key="2">
    <source>
        <dbReference type="SMART" id="SM01359"/>
    </source>
</evidence>
<dbReference type="PANTHER" id="PTHR40094:SF1">
    <property type="entry name" value="UBIQUITIN DOMAIN-CONTAINING PROTEIN"/>
    <property type="match status" value="1"/>
</dbReference>
<dbReference type="SMART" id="SM01360">
    <property type="entry name" value="A2M"/>
    <property type="match status" value="1"/>
</dbReference>
<evidence type="ECO:0000313" key="5">
    <source>
        <dbReference type="Proteomes" id="UP000178176"/>
    </source>
</evidence>
<name>A0A1F4YG36_9BACT</name>
<dbReference type="Proteomes" id="UP000178176">
    <property type="component" value="Unassembled WGS sequence"/>
</dbReference>
<dbReference type="InterPro" id="IPR051802">
    <property type="entry name" value="YfhM-like"/>
</dbReference>
<evidence type="ECO:0000259" key="3">
    <source>
        <dbReference type="SMART" id="SM01360"/>
    </source>
</evidence>
<evidence type="ECO:0000256" key="1">
    <source>
        <dbReference type="ARBA" id="ARBA00022729"/>
    </source>
</evidence>
<comment type="caution">
    <text evidence="4">The sequence shown here is derived from an EMBL/GenBank/DDBJ whole genome shotgun (WGS) entry which is preliminary data.</text>
</comment>
<dbReference type="PANTHER" id="PTHR40094">
    <property type="entry name" value="ALPHA-2-MACROGLOBULIN HOMOLOG"/>
    <property type="match status" value="1"/>
</dbReference>
<dbReference type="Pfam" id="PF00207">
    <property type="entry name" value="A2M"/>
    <property type="match status" value="1"/>
</dbReference>
<sequence>MSKARWIKLLGGAALVVVVAAVGFGLRQSKKTSQPGSGKETFGGDGNWEKLQIPQRQAAFFNLEPVMASKYGVPPRGEFILKTQAPVSAEFVKNNLKTTFASTVATVSNTQYRVVPQNQLRTGQTVKIALAVGGLTEGGQTFDRDYGWAYQTQGKFRVTSIIPAGNAVGVPVITGIEMVFSQDDFTDPTPFFSIEPTVQFRTERHGETWVVVPLSPLTYKTVYTVTLKKGVNLSSRDDPVADDLVFTFQTQEEQKPQETPRLGMADSLVEVTPKDLPTVKVFTSSWKSDQTVGAEIYQYRTGEDFVKAVSEANMAQRTWYRYFAEDKPADTGKLIPRGKADVKPGSNEYLQFLQLPETLPEGFYLVQWWYNNHSKLEQTWIQSTNIAGYVSVGREQTLVWVNDLAVGAPVNGAGVKIVGESGGHYTSADGIVVFATGKELFGEGTHFAQISVEGAEKLYLPISSLGGNAKPGEQTVEDFWSYLYHERHLYKPTDTVNFWGVVKNRDTGQAPDSLKISLVTRNGDEKTEILSRTTGLASDGTFAGSITMTDLPAGWYTLEAKAGETVVTSAGLEVREFTKPEMKIDVSSDKKVLFAGEKMEFTAQVSFFDTTPARNIDLNVHEDQGGKVSKIASDPKGEIKYQYQPQYSGNSADYPRYESITVNPALAQETTVEGYGSVYVFGAKILLATESTQVGATAKMKARVNRVDLAKFDSGQPNEVKGAAAVNKEVTIFVKKTWWERVENGTYYDFIEKVTRPAFNYVRHEELQPDVKLLTNNLGEADFEFGMEKNRGYEVTVKAADDEGRSVVRREYFYYYEGGTYDYSQGEKKIPELKLTKTENSYSLGEEVNAAVELNGKPYPGNNKFLFITAGRGRQDFYIQNEPQLTFTFSTKYLPNVYIGAVIFTGKDYRTVAAGCDWGWYCMYEGNKSWFGLEIRYKKEDSRLTVEAKPGKEKYKPGDKAEVTVKVSKAGLPAAGAEVNMTAVDQALAAIGGVVTPEILGGVYRPIPSLMYYAYYSHKPALPDGGGAEKGGGGGDYREIFKDTAFFGRTKTDSDGVAVFTFTVPDNLTTWLVYTQAVTADLSAGQTESRVIASQDFFVTSQFPATYLEKDRPVLAANSFGTGLEANAVTAYTASFTQGLIEKSKLSGSGKAGKEVGFDFPQLGAGEYKAGVAGKSGDKEDGVLLPFKVLGSRWSLDYATNYRVEAGKTLSQWNLAEAVKNKPITIVVSDAGKGRYYYQLKNYCWTYSNRVEKAISRARADQILTDKFNDESCPAGEKKLAQWQAADGGLGQVWWGGSNLETTVWGLAVDSGSFDAPAQEKMAQYFENKVKENNSGTIQKILGYWGLGLLEKPTLGNLQQLAGNTVSFEEKADSALALAYIGDTTKARGMYFDLLADYGYSLRPYYRIQRDGEKMADINKMVEDTAQMLLLGSLVEKYYNDGLGAYVRDFKGQADDVVLDLAQMAFVNEELAKLPAQDTGITVDNAGNRQSFTLDRGNSRVIDVMPQNINRFSLTVNKGRAEVTANYTLGADGAGRIPKDNRLSIKRSWRKAKGSGDKIVPGDVVEITIDADVNADGPQGEYNITDYLPAGLVYLDNPGNYGLQQNGWTWQVENNVIKAYFYNSPWWKTYKKSIVYYARAAMAGTYTAEPAVLQSILDRAVIQTTNEETIKINLN</sequence>
<keyword evidence="1" id="KW-0732">Signal</keyword>
<feature type="domain" description="Alpha-2-macroglobulin" evidence="3">
    <location>
        <begin position="1044"/>
        <end position="1133"/>
    </location>
</feature>
<dbReference type="SMART" id="SM01359">
    <property type="entry name" value="A2M_N_2"/>
    <property type="match status" value="1"/>
</dbReference>
<dbReference type="Pfam" id="PF07703">
    <property type="entry name" value="A2M_BRD"/>
    <property type="match status" value="1"/>
</dbReference>
<gene>
    <name evidence="4" type="ORF">A2876_02440</name>
</gene>
<protein>
    <recommendedName>
        <fullName evidence="6">Alpha-2-macroglobulin domain-containing protein</fullName>
    </recommendedName>
</protein>
<dbReference type="GO" id="GO:0004866">
    <property type="term" value="F:endopeptidase inhibitor activity"/>
    <property type="evidence" value="ECO:0007669"/>
    <property type="project" value="InterPro"/>
</dbReference>
<reference evidence="4 5" key="1">
    <citation type="journal article" date="2016" name="Nat. Commun.">
        <title>Thousands of microbial genomes shed light on interconnected biogeochemical processes in an aquifer system.</title>
        <authorList>
            <person name="Anantharaman K."/>
            <person name="Brown C.T."/>
            <person name="Hug L.A."/>
            <person name="Sharon I."/>
            <person name="Castelle C.J."/>
            <person name="Probst A.J."/>
            <person name="Thomas B.C."/>
            <person name="Singh A."/>
            <person name="Wilkins M.J."/>
            <person name="Karaoz U."/>
            <person name="Brodie E.L."/>
            <person name="Williams K.H."/>
            <person name="Hubbard S.S."/>
            <person name="Banfield J.F."/>
        </authorList>
    </citation>
    <scope>NUCLEOTIDE SEQUENCE [LARGE SCALE GENOMIC DNA]</scope>
</reference>
<organism evidence="4 5">
    <name type="scientific">Candidatus Amesbacteria bacterium RIFCSPHIGHO2_01_FULL_48_32b</name>
    <dbReference type="NCBI Taxonomy" id="1797253"/>
    <lineage>
        <taxon>Bacteria</taxon>
        <taxon>Candidatus Amesiibacteriota</taxon>
    </lineage>
</organism>
<dbReference type="InterPro" id="IPR032812">
    <property type="entry name" value="SbsA_Ig"/>
</dbReference>
<evidence type="ECO:0000313" key="4">
    <source>
        <dbReference type="EMBL" id="OGC92891.1"/>
    </source>
</evidence>
<feature type="domain" description="Alpha-2-macroglobulin bait region" evidence="2">
    <location>
        <begin position="833"/>
        <end position="991"/>
    </location>
</feature>
<dbReference type="InterPro" id="IPR011625">
    <property type="entry name" value="A2M_N_BRD"/>
</dbReference>
<dbReference type="EMBL" id="MEXH01000004">
    <property type="protein sequence ID" value="OGC92891.1"/>
    <property type="molecule type" value="Genomic_DNA"/>
</dbReference>
<proteinExistence type="predicted"/>
<evidence type="ECO:0008006" key="6">
    <source>
        <dbReference type="Google" id="ProtNLM"/>
    </source>
</evidence>
<dbReference type="Pfam" id="PF13205">
    <property type="entry name" value="Big_5"/>
    <property type="match status" value="1"/>
</dbReference>
<accession>A0A1F4YG36</accession>
<dbReference type="Gene3D" id="2.60.40.1930">
    <property type="match status" value="1"/>
</dbReference>